<gene>
    <name evidence="12" type="primary">LOC107120897</name>
</gene>
<dbReference type="CDD" id="cd16594">
    <property type="entry name" value="RING-HC_TRIM7-like_C-IV"/>
    <property type="match status" value="1"/>
</dbReference>
<dbReference type="PRINTS" id="PR01407">
    <property type="entry name" value="BUTYPHLNCDUF"/>
</dbReference>
<evidence type="ECO:0000256" key="1">
    <source>
        <dbReference type="ARBA" id="ARBA00009651"/>
    </source>
</evidence>
<dbReference type="PROSITE" id="PS50089">
    <property type="entry name" value="ZF_RING_2"/>
    <property type="match status" value="1"/>
</dbReference>
<keyword evidence="5" id="KW-0862">Zinc</keyword>
<dbReference type="InterPro" id="IPR006574">
    <property type="entry name" value="PRY"/>
</dbReference>
<dbReference type="InterPro" id="IPR043136">
    <property type="entry name" value="B30.2/SPRY_sf"/>
</dbReference>
<dbReference type="Gene3D" id="2.60.120.920">
    <property type="match status" value="1"/>
</dbReference>
<dbReference type="Gene3D" id="3.30.160.60">
    <property type="entry name" value="Classic Zinc Finger"/>
    <property type="match status" value="1"/>
</dbReference>
<dbReference type="SMART" id="SM00336">
    <property type="entry name" value="BBOX"/>
    <property type="match status" value="1"/>
</dbReference>
<dbReference type="InterPro" id="IPR003877">
    <property type="entry name" value="SPRY_dom"/>
</dbReference>
<accession>A0ABM1KZL1</accession>
<dbReference type="InterPro" id="IPR000315">
    <property type="entry name" value="Znf_B-box"/>
</dbReference>
<dbReference type="InterPro" id="IPR013320">
    <property type="entry name" value="ConA-like_dom_sf"/>
</dbReference>
<evidence type="ECO:0000256" key="3">
    <source>
        <dbReference type="ARBA" id="ARBA00022723"/>
    </source>
</evidence>
<evidence type="ECO:0000259" key="8">
    <source>
        <dbReference type="PROSITE" id="PS50089"/>
    </source>
</evidence>
<dbReference type="InterPro" id="IPR013083">
    <property type="entry name" value="Znf_RING/FYVE/PHD"/>
</dbReference>
<keyword evidence="3" id="KW-0479">Metal-binding</keyword>
<feature type="domain" description="B box-type" evidence="9">
    <location>
        <begin position="89"/>
        <end position="130"/>
    </location>
</feature>
<dbReference type="Pfam" id="PF00622">
    <property type="entry name" value="SPRY"/>
    <property type="match status" value="1"/>
</dbReference>
<dbReference type="SMART" id="SM00589">
    <property type="entry name" value="PRY"/>
    <property type="match status" value="1"/>
</dbReference>
<feature type="domain" description="B30.2/SPRY" evidence="10">
    <location>
        <begin position="276"/>
        <end position="415"/>
    </location>
</feature>
<evidence type="ECO:0000256" key="6">
    <source>
        <dbReference type="ARBA" id="ARBA00034460"/>
    </source>
</evidence>
<dbReference type="PROSITE" id="PS50119">
    <property type="entry name" value="ZF_BBOX"/>
    <property type="match status" value="1"/>
</dbReference>
<dbReference type="SUPFAM" id="SSF57850">
    <property type="entry name" value="RING/U-box"/>
    <property type="match status" value="1"/>
</dbReference>
<evidence type="ECO:0000259" key="10">
    <source>
        <dbReference type="PROSITE" id="PS50188"/>
    </source>
</evidence>
<dbReference type="InterPro" id="IPR050143">
    <property type="entry name" value="TRIM/RBCC"/>
</dbReference>
<dbReference type="PROSITE" id="PS00518">
    <property type="entry name" value="ZF_RING_1"/>
    <property type="match status" value="1"/>
</dbReference>
<dbReference type="PROSITE" id="PS50188">
    <property type="entry name" value="B302_SPRY"/>
    <property type="match status" value="1"/>
</dbReference>
<evidence type="ECO:0000313" key="12">
    <source>
        <dbReference type="RefSeq" id="XP_015279148.1"/>
    </source>
</evidence>
<keyword evidence="11" id="KW-1185">Reference proteome</keyword>
<evidence type="ECO:0000256" key="4">
    <source>
        <dbReference type="ARBA" id="ARBA00022771"/>
    </source>
</evidence>
<dbReference type="Pfam" id="PF13765">
    <property type="entry name" value="PRY"/>
    <property type="match status" value="1"/>
</dbReference>
<evidence type="ECO:0000256" key="2">
    <source>
        <dbReference type="ARBA" id="ARBA00022699"/>
    </source>
</evidence>
<dbReference type="SUPFAM" id="SSF49899">
    <property type="entry name" value="Concanavalin A-like lectins/glucanases"/>
    <property type="match status" value="1"/>
</dbReference>
<dbReference type="Pfam" id="PF15227">
    <property type="entry name" value="zf-C3HC4_4"/>
    <property type="match status" value="1"/>
</dbReference>
<sequence>MAARDPTEELFDETTCLICLDYFKDPVIIECGHNFCRACITQYWGESNRAVSCPYCRETIQQRIVRPNRQLANVVEIVKKHEEGKGEKRKREVCERHQEPLKLFCRDDEVPICVVCDRSKEHRGHNIATVEDVAQEYKEKIKAHVKSLEKDRGNFVDQQVAEDLESQEHLKRLTGEKQKIRSAFQQMHKTLEKDEHFWLAQLDELEMKLLKKQEENFAKLSQEISMLSNLITEIEGTCQQPASEFLQDAKNILKRSEKKQTRRTLTCSPRLEETLEMYIQNNSALEQAMKTCAVTVSLDPDTANPRIILSENRKSVMRGRRAQNLPNNPERFDTMLCVLGCEKFASGRHCWKVEVDVQDQVESWAVGAARESVKRKGKITLCPEEGIWASVGVTLCVAEQAKLAEEEEERQPFCG</sequence>
<dbReference type="Gene3D" id="3.30.40.10">
    <property type="entry name" value="Zinc/RING finger domain, C3HC4 (zinc finger)"/>
    <property type="match status" value="1"/>
</dbReference>
<dbReference type="PANTHER" id="PTHR24103">
    <property type="entry name" value="E3 UBIQUITIN-PROTEIN LIGASE TRIM"/>
    <property type="match status" value="1"/>
</dbReference>
<evidence type="ECO:0000256" key="5">
    <source>
        <dbReference type="ARBA" id="ARBA00022833"/>
    </source>
</evidence>
<protein>
    <submittedName>
        <fullName evidence="12">E3 ubiquitin-protein ligase TRIM39-like</fullName>
    </submittedName>
</protein>
<reference evidence="12" key="1">
    <citation type="submission" date="2025-08" db="UniProtKB">
        <authorList>
            <consortium name="RefSeq"/>
        </authorList>
    </citation>
    <scope>IDENTIFICATION</scope>
</reference>
<dbReference type="InterPro" id="IPR001841">
    <property type="entry name" value="Znf_RING"/>
</dbReference>
<keyword evidence="2" id="KW-0800">Toxin</keyword>
<evidence type="ECO:0000256" key="7">
    <source>
        <dbReference type="PROSITE-ProRule" id="PRU00024"/>
    </source>
</evidence>
<dbReference type="SMART" id="SM00184">
    <property type="entry name" value="RING"/>
    <property type="match status" value="1"/>
</dbReference>
<dbReference type="RefSeq" id="XP_015279148.1">
    <property type="nucleotide sequence ID" value="XM_015423662.1"/>
</dbReference>
<proteinExistence type="inferred from homology"/>
<comment type="function">
    <text evidence="6">Neurotoxin that produces dose-dependent hypolocomotion and hyperalgesia in mice. May directly act on the central nervous system, as it is 6500-fold more potent when administered intracerebroventricularly than intraperitoneal.</text>
</comment>
<dbReference type="SUPFAM" id="SSF57845">
    <property type="entry name" value="B-box zinc-binding domain"/>
    <property type="match status" value="1"/>
</dbReference>
<name>A0ABM1KZL1_GEKJA</name>
<dbReference type="InterPro" id="IPR017907">
    <property type="entry name" value="Znf_RING_CS"/>
</dbReference>
<dbReference type="Proteomes" id="UP000694871">
    <property type="component" value="Unplaced"/>
</dbReference>
<dbReference type="InterPro" id="IPR001870">
    <property type="entry name" value="B30.2/SPRY"/>
</dbReference>
<dbReference type="InterPro" id="IPR003879">
    <property type="entry name" value="Butyrophylin_SPRY"/>
</dbReference>
<comment type="similarity">
    <text evidence="1">Belongs to the ohanin/vespryn family.</text>
</comment>
<dbReference type="GeneID" id="107120897"/>
<evidence type="ECO:0000313" key="11">
    <source>
        <dbReference type="Proteomes" id="UP000694871"/>
    </source>
</evidence>
<feature type="domain" description="RING-type" evidence="8">
    <location>
        <begin position="16"/>
        <end position="57"/>
    </location>
</feature>
<organism evidence="11 12">
    <name type="scientific">Gekko japonicus</name>
    <name type="common">Schlegel's Japanese gecko</name>
    <dbReference type="NCBI Taxonomy" id="146911"/>
    <lineage>
        <taxon>Eukaryota</taxon>
        <taxon>Metazoa</taxon>
        <taxon>Chordata</taxon>
        <taxon>Craniata</taxon>
        <taxon>Vertebrata</taxon>
        <taxon>Euteleostomi</taxon>
        <taxon>Lepidosauria</taxon>
        <taxon>Squamata</taxon>
        <taxon>Bifurcata</taxon>
        <taxon>Gekkota</taxon>
        <taxon>Gekkonidae</taxon>
        <taxon>Gekkoninae</taxon>
        <taxon>Gekko</taxon>
    </lineage>
</organism>
<keyword evidence="2" id="KW-0528">Neurotoxin</keyword>
<dbReference type="Pfam" id="PF00643">
    <property type="entry name" value="zf-B_box"/>
    <property type="match status" value="1"/>
</dbReference>
<keyword evidence="4 7" id="KW-0863">Zinc-finger</keyword>
<dbReference type="CDD" id="cd19762">
    <property type="entry name" value="Bbox2_TRIM7-like"/>
    <property type="match status" value="1"/>
</dbReference>
<evidence type="ECO:0000259" key="9">
    <source>
        <dbReference type="PROSITE" id="PS50119"/>
    </source>
</evidence>